<sequence length="336" mass="36944">MTDSSAATWCSPWAEASTKAATDGPTSIQTLPDNSGGIATISSLPLKLTHPEGSISVPCQVSLQWGHQPLRCTKLKLEIKCSARHVELYVDGTRHNMLGEEEQGEVYLGTFRGTKQEDTTVIAATEQQTFVMSPSFSHTDRDCSVLQNVQTIRVKFVSLTGDKRVLRLQELKCIFVPMKPVAVDTRVPDMAAQLGGLHLGGAVGGAAASDVQTILRSFQQTLEREMETKIARAIDAKLSTLSQRLAFSEQALFQLHKKMDVKDAHVQANLNQIQHKFSQLETQLNQFTASQESKEKTEAEEIEPLEVKEVADEDTEKAESQETETVAEADSTLDTE</sequence>
<evidence type="ECO:0000313" key="5">
    <source>
        <dbReference type="Proteomes" id="UP000284657"/>
    </source>
</evidence>
<proteinExistence type="predicted"/>
<feature type="compositionally biased region" description="Acidic residues" evidence="1">
    <location>
        <begin position="311"/>
        <end position="336"/>
    </location>
</feature>
<organism evidence="3 4">
    <name type="scientific">Phytophthora kernoviae</name>
    <dbReference type="NCBI Taxonomy" id="325452"/>
    <lineage>
        <taxon>Eukaryota</taxon>
        <taxon>Sar</taxon>
        <taxon>Stramenopiles</taxon>
        <taxon>Oomycota</taxon>
        <taxon>Peronosporomycetes</taxon>
        <taxon>Peronosporales</taxon>
        <taxon>Peronosporaceae</taxon>
        <taxon>Phytophthora</taxon>
    </lineage>
</organism>
<dbReference type="OrthoDB" id="162612at2759"/>
<dbReference type="EMBL" id="MBDO02000028">
    <property type="protein sequence ID" value="RLN67069.1"/>
    <property type="molecule type" value="Genomic_DNA"/>
</dbReference>
<evidence type="ECO:0000313" key="3">
    <source>
        <dbReference type="EMBL" id="RLN67069.1"/>
    </source>
</evidence>
<reference evidence="4 5" key="1">
    <citation type="submission" date="2018-07" db="EMBL/GenBank/DDBJ databases">
        <title>Genome sequencing of oomycete isolates from Chile give support for New Zealand origin for Phytophthora kernoviae and make available the first Nothophytophthora sp. genome.</title>
        <authorList>
            <person name="Studholme D.J."/>
            <person name="Sanfuentes E."/>
            <person name="Panda P."/>
            <person name="Hill R."/>
            <person name="Sambles C."/>
            <person name="Grant M."/>
            <person name="Williams N.M."/>
            <person name="Mcdougal R.L."/>
        </authorList>
    </citation>
    <scope>NUCLEOTIDE SEQUENCE [LARGE SCALE GENOMIC DNA]</scope>
    <source>
        <strain evidence="3">Chile6</strain>
        <strain evidence="2">Chile7</strain>
    </source>
</reference>
<evidence type="ECO:0000313" key="2">
    <source>
        <dbReference type="EMBL" id="RLN48399.1"/>
    </source>
</evidence>
<dbReference type="EMBL" id="MBAD02002316">
    <property type="protein sequence ID" value="RLN48399.1"/>
    <property type="molecule type" value="Genomic_DNA"/>
</dbReference>
<protein>
    <submittedName>
        <fullName evidence="3">Uncharacterized protein</fullName>
    </submittedName>
</protein>
<feature type="region of interest" description="Disordered" evidence="1">
    <location>
        <begin position="289"/>
        <end position="336"/>
    </location>
</feature>
<dbReference type="AlphaFoldDB" id="A0A3F2RZ39"/>
<comment type="caution">
    <text evidence="3">The sequence shown here is derived from an EMBL/GenBank/DDBJ whole genome shotgun (WGS) entry which is preliminary data.</text>
</comment>
<evidence type="ECO:0000313" key="4">
    <source>
        <dbReference type="Proteomes" id="UP000277300"/>
    </source>
</evidence>
<dbReference type="Proteomes" id="UP000277300">
    <property type="component" value="Unassembled WGS sequence"/>
</dbReference>
<gene>
    <name evidence="2" type="ORF">BBJ29_004402</name>
    <name evidence="3" type="ORF">BBP00_00001867</name>
</gene>
<accession>A0A3F2RZ39</accession>
<feature type="compositionally biased region" description="Basic and acidic residues" evidence="1">
    <location>
        <begin position="292"/>
        <end position="310"/>
    </location>
</feature>
<name>A0A3F2RZ39_9STRA</name>
<dbReference type="Proteomes" id="UP000284657">
    <property type="component" value="Unassembled WGS sequence"/>
</dbReference>
<evidence type="ECO:0000256" key="1">
    <source>
        <dbReference type="SAM" id="MobiDB-lite"/>
    </source>
</evidence>